<dbReference type="Pfam" id="PF04101">
    <property type="entry name" value="Glyco_tran_28_C"/>
    <property type="match status" value="1"/>
</dbReference>
<protein>
    <submittedName>
        <fullName evidence="2">UDP-N-acetylglucosamine:LPS N-acetylglucosamine transferase</fullName>
    </submittedName>
</protein>
<dbReference type="AlphaFoldDB" id="A0A378TG37"/>
<evidence type="ECO:0000259" key="1">
    <source>
        <dbReference type="Pfam" id="PF04101"/>
    </source>
</evidence>
<evidence type="ECO:0000313" key="3">
    <source>
        <dbReference type="Proteomes" id="UP000254978"/>
    </source>
</evidence>
<dbReference type="EMBL" id="UGQT01000001">
    <property type="protein sequence ID" value="STZ58506.1"/>
    <property type="molecule type" value="Genomic_DNA"/>
</dbReference>
<dbReference type="SUPFAM" id="SSF53756">
    <property type="entry name" value="UDP-Glycosyltransferase/glycogen phosphorylase"/>
    <property type="match status" value="1"/>
</dbReference>
<reference evidence="2 3" key="1">
    <citation type="submission" date="2018-06" db="EMBL/GenBank/DDBJ databases">
        <authorList>
            <consortium name="Pathogen Informatics"/>
            <person name="Doyle S."/>
        </authorList>
    </citation>
    <scope>NUCLEOTIDE SEQUENCE [LARGE SCALE GENOMIC DNA]</scope>
    <source>
        <strain evidence="2 3">NCTC10821</strain>
    </source>
</reference>
<organism evidence="2 3">
    <name type="scientific">Mycolicibacterium tokaiense</name>
    <dbReference type="NCBI Taxonomy" id="39695"/>
    <lineage>
        <taxon>Bacteria</taxon>
        <taxon>Bacillati</taxon>
        <taxon>Actinomycetota</taxon>
        <taxon>Actinomycetes</taxon>
        <taxon>Mycobacteriales</taxon>
        <taxon>Mycobacteriaceae</taxon>
        <taxon>Mycolicibacterium</taxon>
    </lineage>
</organism>
<feature type="domain" description="Glycosyl transferase family 28 C-terminal" evidence="1">
    <location>
        <begin position="228"/>
        <end position="282"/>
    </location>
</feature>
<accession>A0A378TG37</accession>
<dbReference type="RefSeq" id="WP_115278308.1">
    <property type="nucleotide sequence ID" value="NZ_AP022600.1"/>
</dbReference>
<dbReference type="Gene3D" id="3.40.50.2000">
    <property type="entry name" value="Glycogen Phosphorylase B"/>
    <property type="match status" value="1"/>
</dbReference>
<keyword evidence="3" id="KW-1185">Reference proteome</keyword>
<dbReference type="OrthoDB" id="9809594at2"/>
<name>A0A378TG37_9MYCO</name>
<dbReference type="InterPro" id="IPR007235">
    <property type="entry name" value="Glyco_trans_28_C"/>
</dbReference>
<gene>
    <name evidence="2" type="ORF">NCTC10821_02019</name>
</gene>
<dbReference type="Proteomes" id="UP000254978">
    <property type="component" value="Unassembled WGS sequence"/>
</dbReference>
<keyword evidence="2" id="KW-0808">Transferase</keyword>
<proteinExistence type="predicted"/>
<sequence>MIGYYVHHHGRGHLTRALAISAHLDEDVVFFSSLPTPGGLRPRDRWVRLSMDVPPGDMTAREPTANGRLHWAPLNVDGLLRRSAELLCTLADTGVRRLVVDVSVEIAVLARTSGVPVTVMAMPGERTDPPHQLAYRLADQIIAPWSDEVYRPTWLAEHAGRTHFVGYISRFEGLSRESGTHQGDNAVLLSGAGGTEVPDDAVTQLQAALPGYRWTALGGRSWTDDPWSALRHAGLIVTHAGQNALADAAAAATATIVLPQPRPFDEQHTSAAALHAAGLAVCAPSWPTPTQWPELASAAGTLNPDRWCAARVDGAAARAAQVLAA</sequence>
<evidence type="ECO:0000313" key="2">
    <source>
        <dbReference type="EMBL" id="STZ58506.1"/>
    </source>
</evidence>
<dbReference type="GO" id="GO:0016758">
    <property type="term" value="F:hexosyltransferase activity"/>
    <property type="evidence" value="ECO:0007669"/>
    <property type="project" value="InterPro"/>
</dbReference>